<evidence type="ECO:0000256" key="3">
    <source>
        <dbReference type="ARBA" id="ARBA00004729"/>
    </source>
</evidence>
<dbReference type="FunFam" id="3.20.19.10:FF:000003">
    <property type="entry name" value="3-isopropylmalate dehydratase small subunit"/>
    <property type="match status" value="1"/>
</dbReference>
<accession>T0Z3X0</accession>
<dbReference type="PANTHER" id="PTHR43345:SF5">
    <property type="entry name" value="3-ISOPROPYLMALATE DEHYDRATASE SMALL SUBUNIT"/>
    <property type="match status" value="1"/>
</dbReference>
<evidence type="ECO:0000256" key="7">
    <source>
        <dbReference type="ARBA" id="ARBA00022430"/>
    </source>
</evidence>
<gene>
    <name evidence="14" type="ORF">B1B_15222</name>
</gene>
<name>T0Z3X0_9ZZZZ</name>
<keyword evidence="8" id="KW-0028">Amino-acid biosynthesis</keyword>
<evidence type="ECO:0000256" key="9">
    <source>
        <dbReference type="ARBA" id="ARBA00023239"/>
    </source>
</evidence>
<evidence type="ECO:0000256" key="8">
    <source>
        <dbReference type="ARBA" id="ARBA00022605"/>
    </source>
</evidence>
<comment type="caution">
    <text evidence="14">The sequence shown here is derived from an EMBL/GenBank/DDBJ whole genome shotgun (WGS) entry which is preliminary data.</text>
</comment>
<dbReference type="EMBL" id="AUZY01010116">
    <property type="protein sequence ID" value="EQD39808.1"/>
    <property type="molecule type" value="Genomic_DNA"/>
</dbReference>
<dbReference type="InterPro" id="IPR000573">
    <property type="entry name" value="AconitaseA/IPMdHydase_ssu_swvl"/>
</dbReference>
<dbReference type="GO" id="GO:0009098">
    <property type="term" value="P:L-leucine biosynthetic process"/>
    <property type="evidence" value="ECO:0007669"/>
    <property type="project" value="UniProtKB-UniPathway"/>
</dbReference>
<comment type="function">
    <text evidence="2">Catalyzes the isomerization between 2-isopropylmalate and 3-isopropylmalate, via the formation of 2-isopropylmaleate.</text>
</comment>
<reference evidence="14" key="1">
    <citation type="submission" date="2013-08" db="EMBL/GenBank/DDBJ databases">
        <authorList>
            <person name="Mendez C."/>
            <person name="Richter M."/>
            <person name="Ferrer M."/>
            <person name="Sanchez J."/>
        </authorList>
    </citation>
    <scope>NUCLEOTIDE SEQUENCE</scope>
</reference>
<dbReference type="NCBIfam" id="TIGR00171">
    <property type="entry name" value="leuD"/>
    <property type="match status" value="1"/>
</dbReference>
<evidence type="ECO:0000256" key="4">
    <source>
        <dbReference type="ARBA" id="ARBA00009845"/>
    </source>
</evidence>
<protein>
    <recommendedName>
        <fullName evidence="6">3-isopropylmalate dehydratase</fullName>
        <ecNumber evidence="6">4.2.1.33</ecNumber>
    </recommendedName>
    <alternativeName>
        <fullName evidence="11">Alpha-IPM isomerase</fullName>
    </alternativeName>
    <alternativeName>
        <fullName evidence="12">Isopropylmalate isomerase</fullName>
    </alternativeName>
</protein>
<dbReference type="InterPro" id="IPR004431">
    <property type="entry name" value="3-IsopropMal_deHydase_ssu"/>
</dbReference>
<organism evidence="14">
    <name type="scientific">mine drainage metagenome</name>
    <dbReference type="NCBI Taxonomy" id="410659"/>
    <lineage>
        <taxon>unclassified sequences</taxon>
        <taxon>metagenomes</taxon>
        <taxon>ecological metagenomes</taxon>
    </lineage>
</organism>
<dbReference type="NCBIfam" id="NF002458">
    <property type="entry name" value="PRK01641.1"/>
    <property type="match status" value="1"/>
</dbReference>
<evidence type="ECO:0000256" key="10">
    <source>
        <dbReference type="ARBA" id="ARBA00023304"/>
    </source>
</evidence>
<feature type="domain" description="Aconitase A/isopropylmalate dehydratase small subunit swivel" evidence="13">
    <location>
        <begin position="6"/>
        <end position="122"/>
    </location>
</feature>
<dbReference type="Gene3D" id="3.20.19.10">
    <property type="entry name" value="Aconitase, domain 4"/>
    <property type="match status" value="1"/>
</dbReference>
<sequence>MNPIRQLHARSVVLAHENIDTDRIIPARFLTTTTRSGLGRHAFQDWRYRSDGTPDPAFVLNQPEAQGCEILVAGRNFGCGSSREHAPWALLDAGLRVVISSEIADIFRSNALKNGLLAITVDAAAHRYLLRHPGIELHIDVVAGHITLPDGGRFGFALDAFARHCLIEGIDQLGFLLREDAAIRHYEEQHAA</sequence>
<evidence type="ECO:0000256" key="12">
    <source>
        <dbReference type="ARBA" id="ARBA00033368"/>
    </source>
</evidence>
<comment type="similarity">
    <text evidence="4">Belongs to the LeuD family. LeuD type 1 subfamily.</text>
</comment>
<reference evidence="14" key="2">
    <citation type="journal article" date="2014" name="ISME J.">
        <title>Microbial stratification in low pH oxic and suboxic macroscopic growths along an acid mine drainage.</title>
        <authorList>
            <person name="Mendez-Garcia C."/>
            <person name="Mesa V."/>
            <person name="Sprenger R.R."/>
            <person name="Richter M."/>
            <person name="Diez M.S."/>
            <person name="Solano J."/>
            <person name="Bargiela R."/>
            <person name="Golyshina O.V."/>
            <person name="Manteca A."/>
            <person name="Ramos J.L."/>
            <person name="Gallego J.R."/>
            <person name="Llorente I."/>
            <person name="Martins Dos Santos V.A."/>
            <person name="Jensen O.N."/>
            <person name="Pelaez A.I."/>
            <person name="Sanchez J."/>
            <person name="Ferrer M."/>
        </authorList>
    </citation>
    <scope>NUCLEOTIDE SEQUENCE</scope>
</reference>
<evidence type="ECO:0000256" key="1">
    <source>
        <dbReference type="ARBA" id="ARBA00000491"/>
    </source>
</evidence>
<dbReference type="InterPro" id="IPR015928">
    <property type="entry name" value="Aconitase/3IPM_dehydase_swvl"/>
</dbReference>
<dbReference type="PANTHER" id="PTHR43345">
    <property type="entry name" value="3-ISOPROPYLMALATE DEHYDRATASE SMALL SUBUNIT 2-RELATED-RELATED"/>
    <property type="match status" value="1"/>
</dbReference>
<dbReference type="GO" id="GO:0009316">
    <property type="term" value="C:3-isopropylmalate dehydratase complex"/>
    <property type="evidence" value="ECO:0007669"/>
    <property type="project" value="InterPro"/>
</dbReference>
<dbReference type="UniPathway" id="UPA00048">
    <property type="reaction ID" value="UER00071"/>
</dbReference>
<evidence type="ECO:0000259" key="13">
    <source>
        <dbReference type="Pfam" id="PF00694"/>
    </source>
</evidence>
<dbReference type="EC" id="4.2.1.33" evidence="6"/>
<dbReference type="InterPro" id="IPR033940">
    <property type="entry name" value="IPMI_Swivel"/>
</dbReference>
<dbReference type="InterPro" id="IPR050075">
    <property type="entry name" value="LeuD"/>
</dbReference>
<evidence type="ECO:0000256" key="5">
    <source>
        <dbReference type="ARBA" id="ARBA00011271"/>
    </source>
</evidence>
<dbReference type="GO" id="GO:0003861">
    <property type="term" value="F:3-isopropylmalate dehydratase activity"/>
    <property type="evidence" value="ECO:0007669"/>
    <property type="project" value="UniProtKB-EC"/>
</dbReference>
<dbReference type="Pfam" id="PF00694">
    <property type="entry name" value="Aconitase_C"/>
    <property type="match status" value="1"/>
</dbReference>
<dbReference type="SUPFAM" id="SSF52016">
    <property type="entry name" value="LeuD/IlvD-like"/>
    <property type="match status" value="1"/>
</dbReference>
<comment type="pathway">
    <text evidence="3">Amino-acid biosynthesis; L-leucine biosynthesis; L-leucine from 3-methyl-2-oxobutanoate: step 2/4.</text>
</comment>
<evidence type="ECO:0000313" key="14">
    <source>
        <dbReference type="EMBL" id="EQD39808.1"/>
    </source>
</evidence>
<comment type="subunit">
    <text evidence="5">Heterodimer of LeuC and LeuD.</text>
</comment>
<evidence type="ECO:0000256" key="6">
    <source>
        <dbReference type="ARBA" id="ARBA00011998"/>
    </source>
</evidence>
<keyword evidence="7" id="KW-0432">Leucine biosynthesis</keyword>
<evidence type="ECO:0000256" key="2">
    <source>
        <dbReference type="ARBA" id="ARBA00002695"/>
    </source>
</evidence>
<keyword evidence="10" id="KW-0100">Branched-chain amino acid biosynthesis</keyword>
<dbReference type="AlphaFoldDB" id="T0Z3X0"/>
<evidence type="ECO:0000256" key="11">
    <source>
        <dbReference type="ARBA" id="ARBA00031631"/>
    </source>
</evidence>
<comment type="catalytic activity">
    <reaction evidence="1">
        <text>(2R,3S)-3-isopropylmalate = (2S)-2-isopropylmalate</text>
        <dbReference type="Rhea" id="RHEA:32287"/>
        <dbReference type="ChEBI" id="CHEBI:1178"/>
        <dbReference type="ChEBI" id="CHEBI:35121"/>
        <dbReference type="EC" id="4.2.1.33"/>
    </reaction>
</comment>
<dbReference type="CDD" id="cd01577">
    <property type="entry name" value="IPMI_Swivel"/>
    <property type="match status" value="1"/>
</dbReference>
<proteinExistence type="inferred from homology"/>
<keyword evidence="9 14" id="KW-0456">Lyase</keyword>